<dbReference type="PROSITE" id="PS50890">
    <property type="entry name" value="PUA"/>
    <property type="match status" value="1"/>
</dbReference>
<dbReference type="PIRSF" id="PIRSF017190">
    <property type="entry name" value="Rbsml_synth_fac_NIP7"/>
    <property type="match status" value="1"/>
</dbReference>
<dbReference type="InterPro" id="IPR055359">
    <property type="entry name" value="Nip7_N_euk"/>
</dbReference>
<dbReference type="AlphaFoldDB" id="A0A2T9YK49"/>
<proteinExistence type="inferred from homology"/>
<dbReference type="Pfam" id="PF17833">
    <property type="entry name" value="pre-PUA_NIP7"/>
    <property type="match status" value="1"/>
</dbReference>
<comment type="subunit">
    <text evidence="7">Interacts with pre-ribosome complex.</text>
</comment>
<dbReference type="Gene3D" id="2.30.130.10">
    <property type="entry name" value="PUA domain"/>
    <property type="match status" value="1"/>
</dbReference>
<keyword evidence="4 7" id="KW-0694">RNA-binding</keyword>
<dbReference type="CDD" id="cd21151">
    <property type="entry name" value="PUA_Nip7-like"/>
    <property type="match status" value="1"/>
</dbReference>
<comment type="similarity">
    <text evidence="2 7">Belongs to the NIP7 family.</text>
</comment>
<evidence type="ECO:0000256" key="3">
    <source>
        <dbReference type="ARBA" id="ARBA00022517"/>
    </source>
</evidence>
<comment type="caution">
    <text evidence="9">The sequence shown here is derived from an EMBL/GenBank/DDBJ whole genome shotgun (WGS) entry which is preliminary data.</text>
</comment>
<evidence type="ECO:0000256" key="2">
    <source>
        <dbReference type="ARBA" id="ARBA00009895"/>
    </source>
</evidence>
<evidence type="ECO:0000313" key="9">
    <source>
        <dbReference type="EMBL" id="PVU92703.1"/>
    </source>
</evidence>
<dbReference type="InterPro" id="IPR015947">
    <property type="entry name" value="PUA-like_sf"/>
</dbReference>
<comment type="subcellular location">
    <subcellularLocation>
        <location evidence="1">Nucleus</location>
        <location evidence="1">Nucleolus</location>
    </subcellularLocation>
</comment>
<gene>
    <name evidence="9" type="ORF">BB559_003629</name>
</gene>
<dbReference type="PANTHER" id="PTHR23415">
    <property type="entry name" value="CYCLIN-DEPENDENT KINASES REGULATORY SUBUNIT/60S RIBOSOME SUBUNIT BIOGENESIS PROTEIN NIP7"/>
    <property type="match status" value="1"/>
</dbReference>
<dbReference type="InterPro" id="IPR016686">
    <property type="entry name" value="Ribosomal_synth_fac_NIP7"/>
</dbReference>
<name>A0A2T9YK49_9FUNG</name>
<dbReference type="EMBL" id="MBFT01000349">
    <property type="protein sequence ID" value="PVU92703.1"/>
    <property type="molecule type" value="Genomic_DNA"/>
</dbReference>
<dbReference type="InterPro" id="IPR036974">
    <property type="entry name" value="PUA_sf"/>
</dbReference>
<feature type="domain" description="PUA" evidence="8">
    <location>
        <begin position="95"/>
        <end position="170"/>
    </location>
</feature>
<dbReference type="Proteomes" id="UP000245699">
    <property type="component" value="Unassembled WGS sequence"/>
</dbReference>
<dbReference type="Pfam" id="PF03657">
    <property type="entry name" value="UPF0113"/>
    <property type="match status" value="1"/>
</dbReference>
<sequence length="180" mass="20530">MRPLTEEETKIFFTKLSNYIGKNIALLIDRPDGLYCFRLHKDRVYYVREDIMKVAISIGKKNLISLGICFGKFTKTLKFRLHVTSLPYLAQYAKYKVWLKSNGVMTFLYGNHVLKAHVGKMSEDAPEHKGIVVMSLDDVPLGFGATAKSTPETRKMDPTGIVVYHQSDAGEYLRDEDTLF</sequence>
<dbReference type="SMART" id="SM00359">
    <property type="entry name" value="PUA"/>
    <property type="match status" value="1"/>
</dbReference>
<organism evidence="9 10">
    <name type="scientific">Furculomyces boomerangus</name>
    <dbReference type="NCBI Taxonomy" id="61424"/>
    <lineage>
        <taxon>Eukaryota</taxon>
        <taxon>Fungi</taxon>
        <taxon>Fungi incertae sedis</taxon>
        <taxon>Zoopagomycota</taxon>
        <taxon>Kickxellomycotina</taxon>
        <taxon>Harpellomycetes</taxon>
        <taxon>Harpellales</taxon>
        <taxon>Harpellaceae</taxon>
        <taxon>Furculomyces</taxon>
    </lineage>
</organism>
<evidence type="ECO:0000256" key="1">
    <source>
        <dbReference type="ARBA" id="ARBA00004604"/>
    </source>
</evidence>
<dbReference type="SUPFAM" id="SSF88802">
    <property type="entry name" value="Pre-PUA domain"/>
    <property type="match status" value="1"/>
</dbReference>
<dbReference type="FunFam" id="3.10.450.220:FF:000001">
    <property type="entry name" value="60S ribosome subunit biogenesis protein NIP7 homolog"/>
    <property type="match status" value="1"/>
</dbReference>
<keyword evidence="10" id="KW-1185">Reference proteome</keyword>
<evidence type="ECO:0000259" key="8">
    <source>
        <dbReference type="SMART" id="SM00359"/>
    </source>
</evidence>
<dbReference type="InterPro" id="IPR005155">
    <property type="entry name" value="UPF0113_PUA"/>
</dbReference>
<evidence type="ECO:0000256" key="4">
    <source>
        <dbReference type="ARBA" id="ARBA00022884"/>
    </source>
</evidence>
<dbReference type="InterPro" id="IPR002478">
    <property type="entry name" value="PUA"/>
</dbReference>
<keyword evidence="5 7" id="KW-0539">Nucleus</keyword>
<accession>A0A2T9YK49</accession>
<evidence type="ECO:0000256" key="5">
    <source>
        <dbReference type="ARBA" id="ARBA00023242"/>
    </source>
</evidence>
<dbReference type="FunFam" id="2.30.130.10:FF:000002">
    <property type="entry name" value="60S ribosome subunit biogenesis protein NIP7 homolog"/>
    <property type="match status" value="1"/>
</dbReference>
<evidence type="ECO:0000313" key="10">
    <source>
        <dbReference type="Proteomes" id="UP000245699"/>
    </source>
</evidence>
<evidence type="ECO:0000256" key="7">
    <source>
        <dbReference type="PIRNR" id="PIRNR017190"/>
    </source>
</evidence>
<dbReference type="STRING" id="61424.A0A2T9YK49"/>
<dbReference type="Gene3D" id="3.10.450.220">
    <property type="match status" value="1"/>
</dbReference>
<dbReference type="CDD" id="cd21146">
    <property type="entry name" value="Nip7_N_euk"/>
    <property type="match status" value="1"/>
</dbReference>
<dbReference type="InterPro" id="IPR040598">
    <property type="entry name" value="NIP7_N"/>
</dbReference>
<dbReference type="GO" id="GO:0042255">
    <property type="term" value="P:ribosome assembly"/>
    <property type="evidence" value="ECO:0007669"/>
    <property type="project" value="InterPro"/>
</dbReference>
<dbReference type="OrthoDB" id="27490at2759"/>
<dbReference type="SUPFAM" id="SSF88697">
    <property type="entry name" value="PUA domain-like"/>
    <property type="match status" value="1"/>
</dbReference>
<evidence type="ECO:0000256" key="6">
    <source>
        <dbReference type="ARBA" id="ARBA00054591"/>
    </source>
</evidence>
<dbReference type="GO" id="GO:0003723">
    <property type="term" value="F:RNA binding"/>
    <property type="evidence" value="ECO:0007669"/>
    <property type="project" value="UniProtKB-KW"/>
</dbReference>
<dbReference type="GO" id="GO:0005730">
    <property type="term" value="C:nucleolus"/>
    <property type="evidence" value="ECO:0007669"/>
    <property type="project" value="UniProtKB-SubCell"/>
</dbReference>
<protein>
    <recommendedName>
        <fullName evidence="7">60S ribosome subunit biogenesis protein NIP7</fullName>
    </recommendedName>
</protein>
<reference evidence="9 10" key="1">
    <citation type="journal article" date="2018" name="MBio">
        <title>Comparative Genomics Reveals the Core Gene Toolbox for the Fungus-Insect Symbiosis.</title>
        <authorList>
            <person name="Wang Y."/>
            <person name="Stata M."/>
            <person name="Wang W."/>
            <person name="Stajich J.E."/>
            <person name="White M.M."/>
            <person name="Moncalvo J.M."/>
        </authorList>
    </citation>
    <scope>NUCLEOTIDE SEQUENCE [LARGE SCALE GENOMIC DNA]</scope>
    <source>
        <strain evidence="9 10">AUS-77-4</strain>
    </source>
</reference>
<keyword evidence="3 7" id="KW-0690">Ribosome biogenesis</keyword>
<comment type="function">
    <text evidence="6 7">Required for proper 27S pre-rRNA processing and 60S ribosome subunit assembly.</text>
</comment>